<dbReference type="PANTHER" id="PTHR30272">
    <property type="entry name" value="3-HYDROXYACYL-[ACYL-CARRIER-PROTEIN] DEHYDRATASE"/>
    <property type="match status" value="1"/>
</dbReference>
<dbReference type="RefSeq" id="WP_304986960.1">
    <property type="nucleotide sequence ID" value="NZ_BAAACR010000008.1"/>
</dbReference>
<proteinExistence type="predicted"/>
<keyword evidence="2" id="KW-1185">Reference proteome</keyword>
<dbReference type="InterPro" id="IPR013114">
    <property type="entry name" value="FabA_FabZ"/>
</dbReference>
<name>A0ABN0T356_9FIRM</name>
<protein>
    <submittedName>
        <fullName evidence="1">3-hydroxyacyl-ACP dehydratase FabZ</fullName>
    </submittedName>
</protein>
<dbReference type="PANTHER" id="PTHR30272:SF3">
    <property type="entry name" value="(3R)-HYDROXYMYRISTOYL-[ACYL CARRIER PROTEIN] DEHYDRATASE"/>
    <property type="match status" value="1"/>
</dbReference>
<dbReference type="CDD" id="cd01288">
    <property type="entry name" value="FabZ"/>
    <property type="match status" value="1"/>
</dbReference>
<sequence length="163" mass="18636">MSEEKILSFDSDELQKYEPNRYPFLYIDRVTECVPGKYAKGYKNLTNNEWFFPIHYPGKPLVPGAVQMEALCQMLTIALNTMDGVEDINIEGVECKVKFIKKIRPGDRLDIVAEVKSYTRGIGKGVSRGYVDGELACEAEVTLLIPSVFYKYRPKRVEKNAER</sequence>
<dbReference type="EMBL" id="BAAACR010000008">
    <property type="protein sequence ID" value="GAA0210861.1"/>
    <property type="molecule type" value="Genomic_DNA"/>
</dbReference>
<reference evidence="1 2" key="1">
    <citation type="journal article" date="2019" name="Int. J. Syst. Evol. Microbiol.">
        <title>The Global Catalogue of Microorganisms (GCM) 10K type strain sequencing project: providing services to taxonomists for standard genome sequencing and annotation.</title>
        <authorList>
            <consortium name="The Broad Institute Genomics Platform"/>
            <consortium name="The Broad Institute Genome Sequencing Center for Infectious Disease"/>
            <person name="Wu L."/>
            <person name="Ma J."/>
        </authorList>
    </citation>
    <scope>NUCLEOTIDE SEQUENCE [LARGE SCALE GENOMIC DNA]</scope>
    <source>
        <strain evidence="1 2">JCM 8542</strain>
    </source>
</reference>
<dbReference type="SUPFAM" id="SSF54637">
    <property type="entry name" value="Thioesterase/thiol ester dehydrase-isomerase"/>
    <property type="match status" value="1"/>
</dbReference>
<dbReference type="Pfam" id="PF07977">
    <property type="entry name" value="FabA"/>
    <property type="match status" value="1"/>
</dbReference>
<gene>
    <name evidence="1" type="primary">fabZ_2</name>
    <name evidence="1" type="ORF">GCM10008919_12770</name>
</gene>
<evidence type="ECO:0000313" key="1">
    <source>
        <dbReference type="EMBL" id="GAA0210861.1"/>
    </source>
</evidence>
<dbReference type="InterPro" id="IPR029069">
    <property type="entry name" value="HotDog_dom_sf"/>
</dbReference>
<organism evidence="1 2">
    <name type="scientific">Selenomonas dianae</name>
    <dbReference type="NCBI Taxonomy" id="135079"/>
    <lineage>
        <taxon>Bacteria</taxon>
        <taxon>Bacillati</taxon>
        <taxon>Bacillota</taxon>
        <taxon>Negativicutes</taxon>
        <taxon>Selenomonadales</taxon>
        <taxon>Selenomonadaceae</taxon>
        <taxon>Selenomonas</taxon>
    </lineage>
</organism>
<comment type="caution">
    <text evidence="1">The sequence shown here is derived from an EMBL/GenBank/DDBJ whole genome shotgun (WGS) entry which is preliminary data.</text>
</comment>
<dbReference type="Gene3D" id="3.10.129.10">
    <property type="entry name" value="Hotdog Thioesterase"/>
    <property type="match status" value="1"/>
</dbReference>
<evidence type="ECO:0000313" key="2">
    <source>
        <dbReference type="Proteomes" id="UP001500399"/>
    </source>
</evidence>
<dbReference type="Proteomes" id="UP001500399">
    <property type="component" value="Unassembled WGS sequence"/>
</dbReference>
<accession>A0ABN0T356</accession>